<gene>
    <name evidence="3" type="ORF">HYQ45_002710</name>
</gene>
<reference evidence="3" key="1">
    <citation type="journal article" date="2021" name="Mol. Plant Pathol.">
        <title>A 20-kb lineage-specific genomic region tames virulence in pathogenic amphidiploid Verticillium longisporum.</title>
        <authorList>
            <person name="Harting R."/>
            <person name="Starke J."/>
            <person name="Kusch H."/>
            <person name="Poggeler S."/>
            <person name="Maurus I."/>
            <person name="Schluter R."/>
            <person name="Landesfeind M."/>
            <person name="Bulla I."/>
            <person name="Nowrousian M."/>
            <person name="de Jonge R."/>
            <person name="Stahlhut G."/>
            <person name="Hoff K.J."/>
            <person name="Asshauer K.P."/>
            <person name="Thurmer A."/>
            <person name="Stanke M."/>
            <person name="Daniel R."/>
            <person name="Morgenstern B."/>
            <person name="Thomma B.P.H.J."/>
            <person name="Kronstad J.W."/>
            <person name="Braus-Stromeyer S.A."/>
            <person name="Braus G.H."/>
        </authorList>
    </citation>
    <scope>NUCLEOTIDE SEQUENCE</scope>
    <source>
        <strain evidence="3">Vl32</strain>
    </source>
</reference>
<proteinExistence type="predicted"/>
<feature type="transmembrane region" description="Helical" evidence="2">
    <location>
        <begin position="342"/>
        <end position="365"/>
    </location>
</feature>
<sequence length="380" mass="42474">MEWVARLNRYLYLEENQTELAKFRPGAQFADSVNKCLKIGQSTKEGPPNPETQGNAPVVPQASVGGNAQQKRKEGDKAWERKGFTLLAGTAFSKTSSTENSSTSDETATASNAEVVYTAFFQSGMENYTGNLAFTSTFFQLKSSSCGIILGCTDDDMTRVIAMLESCETAWDHPLLLPSVFAELQRRRLRDLSEKLNNRAIWVLEDLKDDIEKLSKMPDDLAVENSLKWASNLGKVQNDSNLIGEDLVAASRQLERWTSHAKALLTKDEESNKNRQHDTRRFTERFQEIGLDFQDLIASCRVNVSEAALTAEGFRNDLARRHARSNASQTKQASLQTQASTIIAFAAMLYLPISTMASIFAMPVFDFKAAWRNLNYQAYC</sequence>
<evidence type="ECO:0000256" key="1">
    <source>
        <dbReference type="SAM" id="MobiDB-lite"/>
    </source>
</evidence>
<name>A0A8I3AVL1_VERLO</name>
<dbReference type="AlphaFoldDB" id="A0A8I3AVL1"/>
<keyword evidence="2" id="KW-0472">Membrane</keyword>
<keyword evidence="2" id="KW-0812">Transmembrane</keyword>
<keyword evidence="2" id="KW-1133">Transmembrane helix</keyword>
<dbReference type="OrthoDB" id="3561681at2759"/>
<dbReference type="EMBL" id="JAEMWZ010000043">
    <property type="protein sequence ID" value="KAG7140547.1"/>
    <property type="molecule type" value="Genomic_DNA"/>
</dbReference>
<dbReference type="Proteomes" id="UP000689129">
    <property type="component" value="Unassembled WGS sequence"/>
</dbReference>
<feature type="region of interest" description="Disordered" evidence="1">
    <location>
        <begin position="39"/>
        <end position="77"/>
    </location>
</feature>
<evidence type="ECO:0000313" key="4">
    <source>
        <dbReference type="Proteomes" id="UP000689129"/>
    </source>
</evidence>
<evidence type="ECO:0000256" key="2">
    <source>
        <dbReference type="SAM" id="Phobius"/>
    </source>
</evidence>
<comment type="caution">
    <text evidence="3">The sequence shown here is derived from an EMBL/GenBank/DDBJ whole genome shotgun (WGS) entry which is preliminary data.</text>
</comment>
<accession>A0A8I3AVL1</accession>
<organism evidence="3 4">
    <name type="scientific">Verticillium longisporum</name>
    <name type="common">Verticillium dahliae var. longisporum</name>
    <dbReference type="NCBI Taxonomy" id="100787"/>
    <lineage>
        <taxon>Eukaryota</taxon>
        <taxon>Fungi</taxon>
        <taxon>Dikarya</taxon>
        <taxon>Ascomycota</taxon>
        <taxon>Pezizomycotina</taxon>
        <taxon>Sordariomycetes</taxon>
        <taxon>Hypocreomycetidae</taxon>
        <taxon>Glomerellales</taxon>
        <taxon>Plectosphaerellaceae</taxon>
        <taxon>Verticillium</taxon>
    </lineage>
</organism>
<evidence type="ECO:0000313" key="3">
    <source>
        <dbReference type="EMBL" id="KAG7140547.1"/>
    </source>
</evidence>
<protein>
    <submittedName>
        <fullName evidence="3">Uncharacterized protein</fullName>
    </submittedName>
</protein>